<name>A0ABD1R626_9LAMI</name>
<dbReference type="Proteomes" id="UP001604277">
    <property type="component" value="Unassembled WGS sequence"/>
</dbReference>
<dbReference type="AlphaFoldDB" id="A0ABD1R626"/>
<organism evidence="2 3">
    <name type="scientific">Forsythia ovata</name>
    <dbReference type="NCBI Taxonomy" id="205694"/>
    <lineage>
        <taxon>Eukaryota</taxon>
        <taxon>Viridiplantae</taxon>
        <taxon>Streptophyta</taxon>
        <taxon>Embryophyta</taxon>
        <taxon>Tracheophyta</taxon>
        <taxon>Spermatophyta</taxon>
        <taxon>Magnoliopsida</taxon>
        <taxon>eudicotyledons</taxon>
        <taxon>Gunneridae</taxon>
        <taxon>Pentapetalae</taxon>
        <taxon>asterids</taxon>
        <taxon>lamiids</taxon>
        <taxon>Lamiales</taxon>
        <taxon>Oleaceae</taxon>
        <taxon>Forsythieae</taxon>
        <taxon>Forsythia</taxon>
    </lineage>
</organism>
<keyword evidence="3" id="KW-1185">Reference proteome</keyword>
<sequence>MTSKKRKRSMWDPPPSESSNDGVSTRRVDNSSGTGGRKQKSMWVDDEPKPMIQLPDFMKDFIGGIEFDLEIQALNSRLLEISQKLQYGLPLDERPECARSHRSGFEFKEMSGAGFGFVRR</sequence>
<gene>
    <name evidence="2" type="ORF">Fot_45311</name>
</gene>
<reference evidence="3" key="1">
    <citation type="submission" date="2024-07" db="EMBL/GenBank/DDBJ databases">
        <title>Two chromosome-level genome assemblies of Korean endemic species Abeliophyllum distichum and Forsythia ovata (Oleaceae).</title>
        <authorList>
            <person name="Jang H."/>
        </authorList>
    </citation>
    <scope>NUCLEOTIDE SEQUENCE [LARGE SCALE GENOMIC DNA]</scope>
</reference>
<evidence type="ECO:0000313" key="3">
    <source>
        <dbReference type="Proteomes" id="UP001604277"/>
    </source>
</evidence>
<comment type="caution">
    <text evidence="2">The sequence shown here is derived from an EMBL/GenBank/DDBJ whole genome shotgun (WGS) entry which is preliminary data.</text>
</comment>
<evidence type="ECO:0000313" key="2">
    <source>
        <dbReference type="EMBL" id="KAL2483867.1"/>
    </source>
</evidence>
<accession>A0ABD1R626</accession>
<feature type="region of interest" description="Disordered" evidence="1">
    <location>
        <begin position="1"/>
        <end position="48"/>
    </location>
</feature>
<dbReference type="EMBL" id="JBFOLJ010000013">
    <property type="protein sequence ID" value="KAL2483867.1"/>
    <property type="molecule type" value="Genomic_DNA"/>
</dbReference>
<evidence type="ECO:0000256" key="1">
    <source>
        <dbReference type="SAM" id="MobiDB-lite"/>
    </source>
</evidence>
<proteinExistence type="predicted"/>
<protein>
    <submittedName>
        <fullName evidence="2">Splicing factor-related</fullName>
    </submittedName>
</protein>